<feature type="compositionally biased region" description="Low complexity" evidence="1">
    <location>
        <begin position="120"/>
        <end position="130"/>
    </location>
</feature>
<feature type="region of interest" description="Disordered" evidence="1">
    <location>
        <begin position="23"/>
        <end position="149"/>
    </location>
</feature>
<keyword evidence="4" id="KW-1185">Reference proteome</keyword>
<proteinExistence type="predicted"/>
<dbReference type="Pfam" id="PF00582">
    <property type="entry name" value="Usp"/>
    <property type="match status" value="2"/>
</dbReference>
<feature type="domain" description="UspA" evidence="2">
    <location>
        <begin position="484"/>
        <end position="546"/>
    </location>
</feature>
<dbReference type="Gene3D" id="3.40.50.12370">
    <property type="match status" value="1"/>
</dbReference>
<feature type="compositionally biased region" description="Basic residues" evidence="1">
    <location>
        <begin position="231"/>
        <end position="243"/>
    </location>
</feature>
<dbReference type="PANTHER" id="PTHR46100:SF4">
    <property type="entry name" value="USPA DOMAIN-CONTAINING PROTEIN"/>
    <property type="match status" value="1"/>
</dbReference>
<dbReference type="PRINTS" id="PR01438">
    <property type="entry name" value="UNVRSLSTRESS"/>
</dbReference>
<dbReference type="CDD" id="cd23659">
    <property type="entry name" value="USP_At3g01520-like"/>
    <property type="match status" value="1"/>
</dbReference>
<feature type="compositionally biased region" description="Acidic residues" evidence="1">
    <location>
        <begin position="316"/>
        <end position="326"/>
    </location>
</feature>
<feature type="compositionally biased region" description="Polar residues" evidence="1">
    <location>
        <begin position="217"/>
        <end position="230"/>
    </location>
</feature>
<feature type="region of interest" description="Disordered" evidence="1">
    <location>
        <begin position="283"/>
        <end position="363"/>
    </location>
</feature>
<evidence type="ECO:0000313" key="4">
    <source>
        <dbReference type="Proteomes" id="UP001305647"/>
    </source>
</evidence>
<accession>A0AAN6PYX5</accession>
<feature type="compositionally biased region" description="Low complexity" evidence="1">
    <location>
        <begin position="71"/>
        <end position="86"/>
    </location>
</feature>
<dbReference type="InterPro" id="IPR006015">
    <property type="entry name" value="Universal_stress_UspA"/>
</dbReference>
<dbReference type="PANTHER" id="PTHR46100">
    <property type="entry name" value="IMP2'P"/>
    <property type="match status" value="1"/>
</dbReference>
<sequence>MARHQAMSMEAMLDEERREVLALLEGPSNPRARPPSTLGARSPSPYTPRSPVRSMLDIGDAPPSPTLLSPATVKRASAKTASARAAPVRSMLDVDTPPAQPVRSMLDVDTPPPGAKQVLSTPSSPTDSSSRAAVTTHPRSMSDASARPVDFGPRLERTRVVDPTTEYQFSGIITNTGGQSLPKRVTQGGKRSSAMAEIMRGSDVGGLVLPGDRGRHNSASGPSSRLGNKSKSPHNRLGVRSHSPHNPLLRNLSPAGRAVLNDPDILDYNNAYRRLSDAALARSGGSLSELGKRKSSNYAPGSGRLAKDYLGPDGELLVEDSSEDEGSSSGEEGQERQRGRKADRSVDNLKSSSPDAQRQAKSLLAAAEEERLQVASQKPAYQYKSLLDEPEITVTTPSGERVKHSKSVIHPATSFDDPPGTGTHTPIDSDTEADLTDIKRAQKLSFAMTQVTETPEAHRTIQIITRGEYAKLVQDAVEEHRPPRKYLVATDISEESTHALEWAIGTVLRDGDTLLAIYCVDEETGIPGAGDNSSSAQQQQQQQQQVHDEPSGTALPLYGSSSNSNNPQLQSNNASTSSTGGGGRSPLLQSSDGAGGGGGGGGATSSVSPAPSMFARERSKAEDDRYTAVQAISERVTKLLRKTRLQVRVIVEVLHCKNPKHLITEVIDLVNPTLVILGSRGRSALKGVILGSFSNYLVTKSSVPVMVARKRLKKQGKYKRVPSTHQVNNIHNPAARSLANAKID</sequence>
<dbReference type="EMBL" id="MU863640">
    <property type="protein sequence ID" value="KAK4100515.1"/>
    <property type="molecule type" value="Genomic_DNA"/>
</dbReference>
<dbReference type="Proteomes" id="UP001305647">
    <property type="component" value="Unassembled WGS sequence"/>
</dbReference>
<feature type="region of interest" description="Disordered" evidence="1">
    <location>
        <begin position="410"/>
        <end position="430"/>
    </location>
</feature>
<evidence type="ECO:0000259" key="2">
    <source>
        <dbReference type="Pfam" id="PF00582"/>
    </source>
</evidence>
<reference evidence="3" key="1">
    <citation type="journal article" date="2023" name="Mol. Phylogenet. Evol.">
        <title>Genome-scale phylogeny and comparative genomics of the fungal order Sordariales.</title>
        <authorList>
            <person name="Hensen N."/>
            <person name="Bonometti L."/>
            <person name="Westerberg I."/>
            <person name="Brannstrom I.O."/>
            <person name="Guillou S."/>
            <person name="Cros-Aarteil S."/>
            <person name="Calhoun S."/>
            <person name="Haridas S."/>
            <person name="Kuo A."/>
            <person name="Mondo S."/>
            <person name="Pangilinan J."/>
            <person name="Riley R."/>
            <person name="LaButti K."/>
            <person name="Andreopoulos B."/>
            <person name="Lipzen A."/>
            <person name="Chen C."/>
            <person name="Yan M."/>
            <person name="Daum C."/>
            <person name="Ng V."/>
            <person name="Clum A."/>
            <person name="Steindorff A."/>
            <person name="Ohm R.A."/>
            <person name="Martin F."/>
            <person name="Silar P."/>
            <person name="Natvig D.O."/>
            <person name="Lalanne C."/>
            <person name="Gautier V."/>
            <person name="Ament-Velasquez S.L."/>
            <person name="Kruys A."/>
            <person name="Hutchinson M.I."/>
            <person name="Powell A.J."/>
            <person name="Barry K."/>
            <person name="Miller A.N."/>
            <person name="Grigoriev I.V."/>
            <person name="Debuchy R."/>
            <person name="Gladieux P."/>
            <person name="Hiltunen Thoren M."/>
            <person name="Johannesson H."/>
        </authorList>
    </citation>
    <scope>NUCLEOTIDE SEQUENCE</scope>
    <source>
        <strain evidence="3">CBS 757.83</strain>
    </source>
</reference>
<feature type="domain" description="UspA" evidence="2">
    <location>
        <begin position="609"/>
        <end position="709"/>
    </location>
</feature>
<feature type="compositionally biased region" description="Basic and acidic residues" evidence="1">
    <location>
        <begin position="333"/>
        <end position="347"/>
    </location>
</feature>
<dbReference type="GO" id="GO:0016787">
    <property type="term" value="F:hydrolase activity"/>
    <property type="evidence" value="ECO:0007669"/>
    <property type="project" value="UniProtKB-KW"/>
</dbReference>
<name>A0AAN6PYX5_9PEZI</name>
<feature type="compositionally biased region" description="Polar residues" evidence="1">
    <location>
        <begin position="131"/>
        <end position="143"/>
    </location>
</feature>
<comment type="caution">
    <text evidence="3">The sequence shown here is derived from an EMBL/GenBank/DDBJ whole genome shotgun (WGS) entry which is preliminary data.</text>
</comment>
<feature type="region of interest" description="Disordered" evidence="1">
    <location>
        <begin position="209"/>
        <end position="255"/>
    </location>
</feature>
<feature type="compositionally biased region" description="Low complexity" evidence="1">
    <location>
        <begin position="560"/>
        <end position="578"/>
    </location>
</feature>
<evidence type="ECO:0000313" key="3">
    <source>
        <dbReference type="EMBL" id="KAK4100515.1"/>
    </source>
</evidence>
<protein>
    <submittedName>
        <fullName evidence="3">Adenine nucleotide alpha hydrolases-like protein</fullName>
    </submittedName>
</protein>
<feature type="compositionally biased region" description="Gly residues" evidence="1">
    <location>
        <begin position="593"/>
        <end position="603"/>
    </location>
</feature>
<reference evidence="3" key="2">
    <citation type="submission" date="2023-05" db="EMBL/GenBank/DDBJ databases">
        <authorList>
            <consortium name="Lawrence Berkeley National Laboratory"/>
            <person name="Steindorff A."/>
            <person name="Hensen N."/>
            <person name="Bonometti L."/>
            <person name="Westerberg I."/>
            <person name="Brannstrom I.O."/>
            <person name="Guillou S."/>
            <person name="Cros-Aarteil S."/>
            <person name="Calhoun S."/>
            <person name="Haridas S."/>
            <person name="Kuo A."/>
            <person name="Mondo S."/>
            <person name="Pangilinan J."/>
            <person name="Riley R."/>
            <person name="Labutti K."/>
            <person name="Andreopoulos B."/>
            <person name="Lipzen A."/>
            <person name="Chen C."/>
            <person name="Yanf M."/>
            <person name="Daum C."/>
            <person name="Ng V."/>
            <person name="Clum A."/>
            <person name="Ohm R."/>
            <person name="Martin F."/>
            <person name="Silar P."/>
            <person name="Natvig D."/>
            <person name="Lalanne C."/>
            <person name="Gautier V."/>
            <person name="Ament-Velasquez S.L."/>
            <person name="Kruys A."/>
            <person name="Hutchinson M.I."/>
            <person name="Powell A.J."/>
            <person name="Barry K."/>
            <person name="Miller A.N."/>
            <person name="Grigoriev I.V."/>
            <person name="Debuchy R."/>
            <person name="Gladieux P."/>
            <person name="Thoren M.H."/>
            <person name="Johannesson H."/>
        </authorList>
    </citation>
    <scope>NUCLEOTIDE SEQUENCE</scope>
    <source>
        <strain evidence="3">CBS 757.83</strain>
    </source>
</reference>
<dbReference type="InterPro" id="IPR006016">
    <property type="entry name" value="UspA"/>
</dbReference>
<keyword evidence="3" id="KW-0378">Hydrolase</keyword>
<dbReference type="SUPFAM" id="SSF52402">
    <property type="entry name" value="Adenine nucleotide alpha hydrolases-like"/>
    <property type="match status" value="1"/>
</dbReference>
<dbReference type="Gene3D" id="3.40.50.620">
    <property type="entry name" value="HUPs"/>
    <property type="match status" value="1"/>
</dbReference>
<feature type="compositionally biased region" description="Polar residues" evidence="1">
    <location>
        <begin position="348"/>
        <end position="360"/>
    </location>
</feature>
<dbReference type="InterPro" id="IPR014729">
    <property type="entry name" value="Rossmann-like_a/b/a_fold"/>
</dbReference>
<gene>
    <name evidence="3" type="ORF">N658DRAFT_427557</name>
</gene>
<dbReference type="AlphaFoldDB" id="A0AAN6PYX5"/>
<feature type="region of interest" description="Disordered" evidence="1">
    <location>
        <begin position="526"/>
        <end position="623"/>
    </location>
</feature>
<evidence type="ECO:0000256" key="1">
    <source>
        <dbReference type="SAM" id="MobiDB-lite"/>
    </source>
</evidence>
<organism evidence="3 4">
    <name type="scientific">Parathielavia hyrcaniae</name>
    <dbReference type="NCBI Taxonomy" id="113614"/>
    <lineage>
        <taxon>Eukaryota</taxon>
        <taxon>Fungi</taxon>
        <taxon>Dikarya</taxon>
        <taxon>Ascomycota</taxon>
        <taxon>Pezizomycotina</taxon>
        <taxon>Sordariomycetes</taxon>
        <taxon>Sordariomycetidae</taxon>
        <taxon>Sordariales</taxon>
        <taxon>Chaetomiaceae</taxon>
        <taxon>Parathielavia</taxon>
    </lineage>
</organism>